<sequence length="92" mass="9909">MTTNGVNNADESDITECDGETVVTMMDVLQEQQEFEEDANAVLGASDDKECTYSKGYIKRQAVYACLTCCSGAKDDPALRAPGVPCLQPQLP</sequence>
<reference evidence="1" key="1">
    <citation type="journal article" date="2016" name="Insect Biochem. Mol. Biol.">
        <title>Multifaceted biological insights from a draft genome sequence of the tobacco hornworm moth, Manduca sexta.</title>
        <authorList>
            <person name="Kanost M.R."/>
            <person name="Arrese E.L."/>
            <person name="Cao X."/>
            <person name="Chen Y.R."/>
            <person name="Chellapilla S."/>
            <person name="Goldsmith M.R."/>
            <person name="Grosse-Wilde E."/>
            <person name="Heckel D.G."/>
            <person name="Herndon N."/>
            <person name="Jiang H."/>
            <person name="Papanicolaou A."/>
            <person name="Qu J."/>
            <person name="Soulages J.L."/>
            <person name="Vogel H."/>
            <person name="Walters J."/>
            <person name="Waterhouse R.M."/>
            <person name="Ahn S.J."/>
            <person name="Almeida F.C."/>
            <person name="An C."/>
            <person name="Aqrawi P."/>
            <person name="Bretschneider A."/>
            <person name="Bryant W.B."/>
            <person name="Bucks S."/>
            <person name="Chao H."/>
            <person name="Chevignon G."/>
            <person name="Christen J.M."/>
            <person name="Clarke D.F."/>
            <person name="Dittmer N.T."/>
            <person name="Ferguson L.C.F."/>
            <person name="Garavelou S."/>
            <person name="Gordon K.H.J."/>
            <person name="Gunaratna R.T."/>
            <person name="Han Y."/>
            <person name="Hauser F."/>
            <person name="He Y."/>
            <person name="Heidel-Fischer H."/>
            <person name="Hirsh A."/>
            <person name="Hu Y."/>
            <person name="Jiang H."/>
            <person name="Kalra D."/>
            <person name="Klinner C."/>
            <person name="Konig C."/>
            <person name="Kovar C."/>
            <person name="Kroll A.R."/>
            <person name="Kuwar S.S."/>
            <person name="Lee S.L."/>
            <person name="Lehman R."/>
            <person name="Li K."/>
            <person name="Li Z."/>
            <person name="Liang H."/>
            <person name="Lovelace S."/>
            <person name="Lu Z."/>
            <person name="Mansfield J.H."/>
            <person name="McCulloch K.J."/>
            <person name="Mathew T."/>
            <person name="Morton B."/>
            <person name="Muzny D.M."/>
            <person name="Neunemann D."/>
            <person name="Ongeri F."/>
            <person name="Pauchet Y."/>
            <person name="Pu L.L."/>
            <person name="Pyrousis I."/>
            <person name="Rao X.J."/>
            <person name="Redding A."/>
            <person name="Roesel C."/>
            <person name="Sanchez-Gracia A."/>
            <person name="Schaack S."/>
            <person name="Shukla A."/>
            <person name="Tetreau G."/>
            <person name="Wang Y."/>
            <person name="Xiong G.H."/>
            <person name="Traut W."/>
            <person name="Walsh T.K."/>
            <person name="Worley K.C."/>
            <person name="Wu D."/>
            <person name="Wu W."/>
            <person name="Wu Y.Q."/>
            <person name="Zhang X."/>
            <person name="Zou Z."/>
            <person name="Zucker H."/>
            <person name="Briscoe A.D."/>
            <person name="Burmester T."/>
            <person name="Clem R.J."/>
            <person name="Feyereisen R."/>
            <person name="Grimmelikhuijzen C.J.P."/>
            <person name="Hamodrakas S.J."/>
            <person name="Hansson B.S."/>
            <person name="Huguet E."/>
            <person name="Jermiin L.S."/>
            <person name="Lan Q."/>
            <person name="Lehman H.K."/>
            <person name="Lorenzen M."/>
            <person name="Merzendorfer H."/>
            <person name="Michalopoulos I."/>
            <person name="Morton D.B."/>
            <person name="Muthukrishnan S."/>
            <person name="Oakeshott J.G."/>
            <person name="Palmer W."/>
            <person name="Park Y."/>
            <person name="Passarelli A.L."/>
            <person name="Rozas J."/>
            <person name="Schwartz L.M."/>
            <person name="Smith W."/>
            <person name="Southgate A."/>
            <person name="Vilcinskas A."/>
            <person name="Vogt R."/>
            <person name="Wang P."/>
            <person name="Werren J."/>
            <person name="Yu X.Q."/>
            <person name="Zhou J.J."/>
            <person name="Brown S.J."/>
            <person name="Scherer S.E."/>
            <person name="Richards S."/>
            <person name="Blissard G.W."/>
        </authorList>
    </citation>
    <scope>NUCLEOTIDE SEQUENCE</scope>
</reference>
<dbReference type="PANTHER" id="PTHR13513:SF9">
    <property type="entry name" value="E3 UBIQUITIN-PROTEIN LIGASE UBR7-RELATED"/>
    <property type="match status" value="1"/>
</dbReference>
<name>A0A922CX48_MANSE</name>
<dbReference type="GO" id="GO:0061630">
    <property type="term" value="F:ubiquitin protein ligase activity"/>
    <property type="evidence" value="ECO:0007669"/>
    <property type="project" value="InterPro"/>
</dbReference>
<keyword evidence="2" id="KW-1185">Reference proteome</keyword>
<dbReference type="EMBL" id="JH668730">
    <property type="protein sequence ID" value="KAG6461253.1"/>
    <property type="molecule type" value="Genomic_DNA"/>
</dbReference>
<dbReference type="PANTHER" id="PTHR13513">
    <property type="entry name" value="E3 UBIQUITIN-PROTEIN LIGASE UBR7"/>
    <property type="match status" value="1"/>
</dbReference>
<gene>
    <name evidence="1" type="ORF">O3G_MSEX012519</name>
</gene>
<reference evidence="1" key="2">
    <citation type="submission" date="2020-12" db="EMBL/GenBank/DDBJ databases">
        <authorList>
            <person name="Kanost M."/>
        </authorList>
    </citation>
    <scope>NUCLEOTIDE SEQUENCE</scope>
</reference>
<accession>A0A922CX48</accession>
<organism evidence="1 2">
    <name type="scientific">Manduca sexta</name>
    <name type="common">Tobacco hawkmoth</name>
    <name type="synonym">Tobacco hornworm</name>
    <dbReference type="NCBI Taxonomy" id="7130"/>
    <lineage>
        <taxon>Eukaryota</taxon>
        <taxon>Metazoa</taxon>
        <taxon>Ecdysozoa</taxon>
        <taxon>Arthropoda</taxon>
        <taxon>Hexapoda</taxon>
        <taxon>Insecta</taxon>
        <taxon>Pterygota</taxon>
        <taxon>Neoptera</taxon>
        <taxon>Endopterygota</taxon>
        <taxon>Lepidoptera</taxon>
        <taxon>Glossata</taxon>
        <taxon>Ditrysia</taxon>
        <taxon>Bombycoidea</taxon>
        <taxon>Sphingidae</taxon>
        <taxon>Sphinginae</taxon>
        <taxon>Sphingini</taxon>
        <taxon>Manduca</taxon>
    </lineage>
</organism>
<dbReference type="Proteomes" id="UP000791440">
    <property type="component" value="Unassembled WGS sequence"/>
</dbReference>
<proteinExistence type="predicted"/>
<dbReference type="AlphaFoldDB" id="A0A922CX48"/>
<evidence type="ECO:0000313" key="1">
    <source>
        <dbReference type="EMBL" id="KAG6461253.1"/>
    </source>
</evidence>
<dbReference type="InterPro" id="IPR040204">
    <property type="entry name" value="UBR7"/>
</dbReference>
<dbReference type="GO" id="GO:0008270">
    <property type="term" value="F:zinc ion binding"/>
    <property type="evidence" value="ECO:0007669"/>
    <property type="project" value="InterPro"/>
</dbReference>
<dbReference type="GO" id="GO:0005737">
    <property type="term" value="C:cytoplasm"/>
    <property type="evidence" value="ECO:0007669"/>
    <property type="project" value="TreeGrafter"/>
</dbReference>
<protein>
    <submittedName>
        <fullName evidence="1">Uncharacterized protein</fullName>
    </submittedName>
</protein>
<evidence type="ECO:0000313" key="2">
    <source>
        <dbReference type="Proteomes" id="UP000791440"/>
    </source>
</evidence>
<comment type="caution">
    <text evidence="1">The sequence shown here is derived from an EMBL/GenBank/DDBJ whole genome shotgun (WGS) entry which is preliminary data.</text>
</comment>